<dbReference type="RefSeq" id="WP_227279603.1">
    <property type="nucleotide sequence ID" value="NZ_JAJDKR010000016.1"/>
</dbReference>
<dbReference type="Pfam" id="PF06152">
    <property type="entry name" value="Phage_min_cap2"/>
    <property type="match status" value="1"/>
</dbReference>
<evidence type="ECO:0000313" key="1">
    <source>
        <dbReference type="EMBL" id="MCB8610394.1"/>
    </source>
</evidence>
<dbReference type="Proteomes" id="UP001198439">
    <property type="component" value="Unassembled WGS sequence"/>
</dbReference>
<evidence type="ECO:0000313" key="2">
    <source>
        <dbReference type="Proteomes" id="UP001198439"/>
    </source>
</evidence>
<dbReference type="GO" id="GO:0005198">
    <property type="term" value="F:structural molecule activity"/>
    <property type="evidence" value="ECO:0007669"/>
    <property type="project" value="InterPro"/>
</dbReference>
<accession>A0AAW4VRG3</accession>
<dbReference type="AlphaFoldDB" id="A0AAW4VRG3"/>
<organism evidence="1 2">
    <name type="scientific">Faecalibacillus faecis</name>
    <dbReference type="NCBI Taxonomy" id="1982628"/>
    <lineage>
        <taxon>Bacteria</taxon>
        <taxon>Bacillati</taxon>
        <taxon>Bacillota</taxon>
        <taxon>Erysipelotrichia</taxon>
        <taxon>Erysipelotrichales</taxon>
        <taxon>Coprobacillaceae</taxon>
        <taxon>Faecalibacillus</taxon>
    </lineage>
</organism>
<gene>
    <name evidence="1" type="ORF">LJD69_07275</name>
</gene>
<dbReference type="InterPro" id="IPR009319">
    <property type="entry name" value="Phage_A118_VSP1"/>
</dbReference>
<comment type="caution">
    <text evidence="1">The sequence shown here is derived from an EMBL/GenBank/DDBJ whole genome shotgun (WGS) entry which is preliminary data.</text>
</comment>
<dbReference type="EMBL" id="JAJDKZ010000017">
    <property type="protein sequence ID" value="MCB8610394.1"/>
    <property type="molecule type" value="Genomic_DNA"/>
</dbReference>
<protein>
    <submittedName>
        <fullName evidence="1">Phage minor capsid protein</fullName>
    </submittedName>
</protein>
<reference evidence="1" key="1">
    <citation type="submission" date="2021-10" db="EMBL/GenBank/DDBJ databases">
        <title>Collection of gut derived symbiotic bacterial strains cultured from healthy donors.</title>
        <authorList>
            <person name="Lin H."/>
            <person name="Littmann E."/>
            <person name="Kohout C."/>
            <person name="Pamer E.G."/>
        </authorList>
    </citation>
    <scope>NUCLEOTIDE SEQUENCE</scope>
    <source>
        <strain evidence="1">DFI.4.48</strain>
    </source>
</reference>
<name>A0AAW4VRG3_9FIRM</name>
<proteinExistence type="predicted"/>
<sequence>MDEKEEKKKENDPYSLKRIYENMELELIDSFYRNLKRHAKEEKDLGFSWEMWQSATLRNLEKYRKEVLKITKSYSKEVEDAIKEVLEKSYDQGEEHVEKGINLPKDGEDVGKVNMRPPAESHFFGTNKKKLNALIEATTNDFKNADRAIYRQMDDVFRQVIHNTEFQLSTGAISLQKAIDMASEDFLKRGINCITYQNGRRVNIATYAEMCLRTASQRATFLGEGTKRDEYKTYLILVSVHANACELCIPWQGEILIDDVFAHPSKEYMANNNNYKLLSTAIKAGFLHPNCRHTLINYIEGVTRIPKKVASEKALENYKNEQIQRQLENKIRKQKRIVKGTVDPENKKDESRKLRDLQREMRNFLMEHPEFKRNSSREKDRLGPLTTEEKDGILKSEIKNILKLPKAVVNLEPDIPKNISDYAFDEKHINAERQHQVTKEQSLKWIENAKLSVVVWKGRFTRYYGESGTVYVDNESKLIRTAYAKREYSEDVLRILEVLDKNGR</sequence>